<evidence type="ECO:0000256" key="5">
    <source>
        <dbReference type="ARBA" id="ARBA00022801"/>
    </source>
</evidence>
<keyword evidence="5" id="KW-0378">Hydrolase</keyword>
<evidence type="ECO:0000313" key="9">
    <source>
        <dbReference type="EMBL" id="RZD15712.1"/>
    </source>
</evidence>
<keyword evidence="3" id="KW-0479">Metal-binding</keyword>
<name>A0A519BEL7_ACIG2</name>
<dbReference type="SUPFAM" id="SSF48537">
    <property type="entry name" value="Phospholipase C/P1 nuclease"/>
    <property type="match status" value="1"/>
</dbReference>
<dbReference type="GO" id="GO:0008270">
    <property type="term" value="F:zinc ion binding"/>
    <property type="evidence" value="ECO:0007669"/>
    <property type="project" value="InterPro"/>
</dbReference>
<dbReference type="CDD" id="cd11009">
    <property type="entry name" value="Zn_dep_PLPC"/>
    <property type="match status" value="1"/>
</dbReference>
<organism evidence="9 10">
    <name type="scientific">Acididesulfobacter guangdongensis</name>
    <dbReference type="NCBI Taxonomy" id="2597225"/>
    <lineage>
        <taxon>Bacteria</taxon>
        <taxon>Deltaproteobacteria</taxon>
        <taxon>Candidatus Acidulodesulfobacterales</taxon>
        <taxon>Candidatus Acididesulfobacter</taxon>
    </lineage>
</organism>
<dbReference type="SMART" id="SM00770">
    <property type="entry name" value="Zn_dep_PLPC"/>
    <property type="match status" value="1"/>
</dbReference>
<proteinExistence type="predicted"/>
<dbReference type="InterPro" id="IPR029002">
    <property type="entry name" value="PLPC/GPLD1"/>
</dbReference>
<evidence type="ECO:0000256" key="1">
    <source>
        <dbReference type="ARBA" id="ARBA00012018"/>
    </source>
</evidence>
<keyword evidence="4" id="KW-0732">Signal</keyword>
<comment type="caution">
    <text evidence="9">The sequence shown here is derived from an EMBL/GenBank/DDBJ whole genome shotgun (WGS) entry which is preliminary data.</text>
</comment>
<evidence type="ECO:0000256" key="6">
    <source>
        <dbReference type="ARBA" id="ARBA00022833"/>
    </source>
</evidence>
<evidence type="ECO:0000256" key="3">
    <source>
        <dbReference type="ARBA" id="ARBA00022723"/>
    </source>
</evidence>
<evidence type="ECO:0000259" key="8">
    <source>
        <dbReference type="PROSITE" id="PS51346"/>
    </source>
</evidence>
<accession>A0A519BEL7</accession>
<feature type="domain" description="Zn-dependent PLC" evidence="8">
    <location>
        <begin position="1"/>
        <end position="228"/>
    </location>
</feature>
<keyword evidence="6" id="KW-0862">Zinc</keyword>
<gene>
    <name evidence="9" type="ORF">EVJ46_09310</name>
</gene>
<protein>
    <recommendedName>
        <fullName evidence="2">Phospholipase C</fullName>
        <ecNumber evidence="1">3.1.4.3</ecNumber>
    </recommendedName>
    <alternativeName>
        <fullName evidence="7">Phosphatidylcholine cholinephosphohydrolase</fullName>
    </alternativeName>
</protein>
<dbReference type="AlphaFoldDB" id="A0A519BEL7"/>
<evidence type="ECO:0000313" key="10">
    <source>
        <dbReference type="Proteomes" id="UP000316562"/>
    </source>
</evidence>
<dbReference type="InterPro" id="IPR008947">
    <property type="entry name" value="PLipase_C/P1_nuclease_dom_sf"/>
</dbReference>
<dbReference type="Gene3D" id="1.10.575.10">
    <property type="entry name" value="P1 Nuclease"/>
    <property type="match status" value="1"/>
</dbReference>
<reference evidence="9 10" key="1">
    <citation type="journal article" date="2019" name="ISME J.">
        <title>Insights into ecological role of a new deltaproteobacterial order Candidatus Acidulodesulfobacterales by metagenomics and metatranscriptomics.</title>
        <authorList>
            <person name="Tan S."/>
            <person name="Liu J."/>
            <person name="Fang Y."/>
            <person name="Hedlund B.P."/>
            <person name="Lian Z.H."/>
            <person name="Huang L.Y."/>
            <person name="Li J.T."/>
            <person name="Huang L.N."/>
            <person name="Li W.J."/>
            <person name="Jiang H.C."/>
            <person name="Dong H.L."/>
            <person name="Shu W.S."/>
        </authorList>
    </citation>
    <scope>NUCLEOTIDE SEQUENCE [LARGE SCALE GENOMIC DNA]</scope>
    <source>
        <strain evidence="9">AP2</strain>
    </source>
</reference>
<dbReference type="EMBL" id="SGBC01000004">
    <property type="protein sequence ID" value="RZD15712.1"/>
    <property type="molecule type" value="Genomic_DNA"/>
</dbReference>
<sequence>MQPKLHSYCIDKTISVLYNDSKFDVINKLFDCKISPLGFDERILLMQRGSYIIDRLAIKKFRVHWFGGHYLYPHSHAGYVRGFSDAGTKCAQLFNIAVSSWKKGNIKSSFIALGGATHLVQDLCIPFHTTNLALKKHIHFERWMSANYLDLSIGLENGTYKFESLKGHYNDQSAFGWVDYNAHNSSKYLPELLYASKSADYFKSLNIILPQAIKTSAGFLKLFAKKVS</sequence>
<evidence type="ECO:0000256" key="4">
    <source>
        <dbReference type="ARBA" id="ARBA00022729"/>
    </source>
</evidence>
<evidence type="ECO:0000256" key="2">
    <source>
        <dbReference type="ARBA" id="ARBA00018391"/>
    </source>
</evidence>
<dbReference type="GO" id="GO:0004629">
    <property type="term" value="F:phospholipase C activity"/>
    <property type="evidence" value="ECO:0007669"/>
    <property type="project" value="InterPro"/>
</dbReference>
<dbReference type="InterPro" id="IPR001531">
    <property type="entry name" value="Zn_PLipaseC"/>
</dbReference>
<dbReference type="Pfam" id="PF00882">
    <property type="entry name" value="Zn_dep_PLPC"/>
    <property type="match status" value="1"/>
</dbReference>
<dbReference type="EC" id="3.1.4.3" evidence="1"/>
<evidence type="ECO:0000256" key="7">
    <source>
        <dbReference type="ARBA" id="ARBA00031285"/>
    </source>
</evidence>
<dbReference type="Proteomes" id="UP000316562">
    <property type="component" value="Unassembled WGS sequence"/>
</dbReference>
<dbReference type="PROSITE" id="PS51346">
    <property type="entry name" value="PROKAR_ZN_DEPEND_PLPC_2"/>
    <property type="match status" value="1"/>
</dbReference>